<dbReference type="Pfam" id="PF04350">
    <property type="entry name" value="PilO"/>
    <property type="match status" value="1"/>
</dbReference>
<keyword evidence="2" id="KW-0472">Membrane</keyword>
<feature type="transmembrane region" description="Helical" evidence="2">
    <location>
        <begin position="31"/>
        <end position="56"/>
    </location>
</feature>
<dbReference type="AlphaFoldDB" id="A0A2H0WRF4"/>
<keyword evidence="1" id="KW-0175">Coiled coil</keyword>
<comment type="caution">
    <text evidence="3">The sequence shown here is derived from an EMBL/GenBank/DDBJ whole genome shotgun (WGS) entry which is preliminary data.</text>
</comment>
<dbReference type="Gene3D" id="3.30.70.60">
    <property type="match status" value="1"/>
</dbReference>
<protein>
    <recommendedName>
        <fullName evidence="5">Type 4a pilus biogenesis protein PilO</fullName>
    </recommendedName>
</protein>
<evidence type="ECO:0000256" key="2">
    <source>
        <dbReference type="SAM" id="Phobius"/>
    </source>
</evidence>
<organism evidence="3 4">
    <name type="scientific">Candidatus Shapirobacteria bacterium CG09_land_8_20_14_0_10_38_17</name>
    <dbReference type="NCBI Taxonomy" id="1974884"/>
    <lineage>
        <taxon>Bacteria</taxon>
        <taxon>Candidatus Shapironibacteriota</taxon>
    </lineage>
</organism>
<feature type="coiled-coil region" evidence="1">
    <location>
        <begin position="51"/>
        <end position="78"/>
    </location>
</feature>
<dbReference type="EMBL" id="PEZH01000022">
    <property type="protein sequence ID" value="PIS15195.1"/>
    <property type="molecule type" value="Genomic_DNA"/>
</dbReference>
<reference evidence="4" key="1">
    <citation type="submission" date="2017-09" db="EMBL/GenBank/DDBJ databases">
        <title>Depth-based differentiation of microbial function through sediment-hosted aquifers and enrichment of novel symbionts in the deep terrestrial subsurface.</title>
        <authorList>
            <person name="Probst A.J."/>
            <person name="Ladd B."/>
            <person name="Jarett J.K."/>
            <person name="Geller-Mcgrath D.E."/>
            <person name="Sieber C.M.K."/>
            <person name="Emerson J.B."/>
            <person name="Anantharaman K."/>
            <person name="Thomas B.C."/>
            <person name="Malmstrom R."/>
            <person name="Stieglmeier M."/>
            <person name="Klingl A."/>
            <person name="Woyke T."/>
            <person name="Ryan C.M."/>
            <person name="Banfield J.F."/>
        </authorList>
    </citation>
    <scope>NUCLEOTIDE SEQUENCE [LARGE SCALE GENOMIC DNA]</scope>
</reference>
<keyword evidence="2" id="KW-1133">Transmembrane helix</keyword>
<dbReference type="GO" id="GO:0043683">
    <property type="term" value="P:type IV pilus assembly"/>
    <property type="evidence" value="ECO:0007669"/>
    <property type="project" value="InterPro"/>
</dbReference>
<proteinExistence type="predicted"/>
<dbReference type="Proteomes" id="UP000231282">
    <property type="component" value="Unassembled WGS sequence"/>
</dbReference>
<evidence type="ECO:0000256" key="1">
    <source>
        <dbReference type="SAM" id="Coils"/>
    </source>
</evidence>
<dbReference type="GO" id="GO:0043107">
    <property type="term" value="P:type IV pilus-dependent motility"/>
    <property type="evidence" value="ECO:0007669"/>
    <property type="project" value="InterPro"/>
</dbReference>
<dbReference type="InterPro" id="IPR014717">
    <property type="entry name" value="Transl_elong_EF1B/ribsomal_bS6"/>
</dbReference>
<keyword evidence="2" id="KW-0812">Transmembrane</keyword>
<sequence length="208" mass="23560">MINFSSSYRGFLTKIPQPIREKGKDYASVTAAIFLTAFLVIFAIKPAVITIAGLLGEIKAEEKANKKLQQKIDQIITAQIAYTQVYDQLALIDQALPENPQFAPLIQQIEAQRILTNLELTDLNYSSIVLTGKSEQKTEKESNPQEINFSASMQGHYPDFKNFLKENFNYRRIIHINSLDIQQPQSQQEEINSLIISLKGTAFYSDND</sequence>
<evidence type="ECO:0000313" key="4">
    <source>
        <dbReference type="Proteomes" id="UP000231282"/>
    </source>
</evidence>
<accession>A0A2H0WRF4</accession>
<evidence type="ECO:0000313" key="3">
    <source>
        <dbReference type="EMBL" id="PIS15195.1"/>
    </source>
</evidence>
<gene>
    <name evidence="3" type="ORF">COT63_01225</name>
</gene>
<name>A0A2H0WRF4_9BACT</name>
<evidence type="ECO:0008006" key="5">
    <source>
        <dbReference type="Google" id="ProtNLM"/>
    </source>
</evidence>
<dbReference type="InterPro" id="IPR007445">
    <property type="entry name" value="PilO"/>
</dbReference>